<dbReference type="CDD" id="cd06343">
    <property type="entry name" value="PBP1_ABC_ligand_binding-like"/>
    <property type="match status" value="1"/>
</dbReference>
<sequence length="859" mass="90495">MNMQKQLVKITSLLVSATLVLTACAAPTPQPTAPPTSPPVAGATSLPTAPPNAPAPTTAAEEPLTASDVGVTADTILFGMTAAQTGPVATIGAPLAHGLQAYFNYINAQGGVNGRQIKLIVEDDQYTPANTVAAVKKLVESDHIFALVRPLGTAQTAAVLDYTQEKGVPVVGIASGSSLWSTPFKKTVFGIQPTYALEGKLMAQYALDTLKARNIAVFYQDDAFGKEGANAFMEALQARGVTPVAVVPYTPGETDFSSHALKLQEAKPDLVFVYAIVVPASSLLKEAEKNGFKPKWLMTYVLADPILPALAGSAAEGVLAGAWLVDPLRANEAQTYRDALKQFFPEELPGGYSLSSWAVGEVIVEALKRAGRNPTRQSFIAALESLQNFTTGLTPPFSYSDSDHQGIKQLAIVEQHGGNWTPVSSFFGEAGEITAAPTAAPSATPRVAPTGAPAEIKIGVVTFLSGAAAAPFGIPSRNAAEILIEQLNAGRAPAPYNIPGIGTAKIVPVFIDEAGGADKQVAEYRRLVTDEKVDLVIGYISSADCLAVAPVVEELKTLTVFFDCGTNQIFEEADHTYLFRTSAHQIIDSVGAARYALMRKPDLGSISGINQNYAWGQDSWNAFSQSVLQLHPGTLIGTVQFPRLLAGEYSAEISALLAARSDVIHSSFWGGDLESLLIQGAPRGLGQDSLLVLTTGDTALPRLGADVPLGLVIGGRGPHGAFAPDNDLNRWFKKVYSDRFSVRPVYPSYHMAQAILGVKAAYEKAVAANGNQWPTVEQVIAAFTGLEFDTPSGIIKMALGNGHQAVEPSAYGLTGEFNPATGEVDIVQVQVFQAACVNPPPGVKSSDWIAGGFQGAKCP</sequence>
<proteinExistence type="predicted"/>
<evidence type="ECO:0000256" key="1">
    <source>
        <dbReference type="ARBA" id="ARBA00022448"/>
    </source>
</evidence>
<keyword evidence="1" id="KW-0813">Transport</keyword>
<dbReference type="SUPFAM" id="SSF53822">
    <property type="entry name" value="Periplasmic binding protein-like I"/>
    <property type="match status" value="2"/>
</dbReference>
<dbReference type="GO" id="GO:0006865">
    <property type="term" value="P:amino acid transport"/>
    <property type="evidence" value="ECO:0007669"/>
    <property type="project" value="UniProtKB-KW"/>
</dbReference>
<feature type="domain" description="Leucine-binding protein" evidence="5">
    <location>
        <begin position="455"/>
        <end position="808"/>
    </location>
</feature>
<keyword evidence="3" id="KW-0029">Amino-acid transport</keyword>
<dbReference type="InterPro" id="IPR028081">
    <property type="entry name" value="Leu-bd"/>
</dbReference>
<protein>
    <recommendedName>
        <fullName evidence="5">Leucine-binding protein domain-containing protein</fullName>
    </recommendedName>
</protein>
<feature type="region of interest" description="Disordered" evidence="4">
    <location>
        <begin position="28"/>
        <end position="65"/>
    </location>
</feature>
<name>H5SIP6_9ZZZZ</name>
<feature type="domain" description="Leucine-binding protein" evidence="5">
    <location>
        <begin position="76"/>
        <end position="416"/>
    </location>
</feature>
<feature type="compositionally biased region" description="Low complexity" evidence="4">
    <location>
        <begin position="55"/>
        <end position="65"/>
    </location>
</feature>
<gene>
    <name evidence="6" type="ORF">HGMM_F34B05C06</name>
</gene>
<feature type="compositionally biased region" description="Pro residues" evidence="4">
    <location>
        <begin position="28"/>
        <end position="38"/>
    </location>
</feature>
<evidence type="ECO:0000313" key="6">
    <source>
        <dbReference type="EMBL" id="BAL56032.1"/>
    </source>
</evidence>
<dbReference type="EMBL" id="AP011736">
    <property type="protein sequence ID" value="BAL56032.1"/>
    <property type="molecule type" value="Genomic_DNA"/>
</dbReference>
<organism evidence="6">
    <name type="scientific">uncultured prokaryote</name>
    <dbReference type="NCBI Taxonomy" id="198431"/>
    <lineage>
        <taxon>unclassified sequences</taxon>
        <taxon>environmental samples</taxon>
    </lineage>
</organism>
<reference evidence="6" key="2">
    <citation type="journal article" date="2012" name="PLoS ONE">
        <title>A Deeply Branching Thermophilic Bacterium with an Ancient Acetyl-CoA Pathway Dominates a Subsurface Ecosystem.</title>
        <authorList>
            <person name="Takami H."/>
            <person name="Noguchi H."/>
            <person name="Takaki Y."/>
            <person name="Uchiyama I."/>
            <person name="Toyoda A."/>
            <person name="Nishi S."/>
            <person name="Chee G.-J."/>
            <person name="Arai W."/>
            <person name="Nunoura T."/>
            <person name="Itoh T."/>
            <person name="Hattori M."/>
            <person name="Takai K."/>
        </authorList>
    </citation>
    <scope>NUCLEOTIDE SEQUENCE</scope>
</reference>
<dbReference type="PRINTS" id="PR00337">
    <property type="entry name" value="LEUILEVALBP"/>
</dbReference>
<dbReference type="Gene3D" id="3.40.50.2300">
    <property type="match status" value="4"/>
</dbReference>
<dbReference type="PANTHER" id="PTHR47235">
    <property type="entry name" value="BLR6548 PROTEIN"/>
    <property type="match status" value="1"/>
</dbReference>
<dbReference type="InterPro" id="IPR000709">
    <property type="entry name" value="Leu_Ile_Val-bd"/>
</dbReference>
<evidence type="ECO:0000256" key="4">
    <source>
        <dbReference type="SAM" id="MobiDB-lite"/>
    </source>
</evidence>
<dbReference type="CDD" id="cd06330">
    <property type="entry name" value="PBP1_As_SBP-like"/>
    <property type="match status" value="1"/>
</dbReference>
<dbReference type="AlphaFoldDB" id="H5SIP6"/>
<dbReference type="PROSITE" id="PS51257">
    <property type="entry name" value="PROKAR_LIPOPROTEIN"/>
    <property type="match status" value="1"/>
</dbReference>
<reference evidence="6" key="1">
    <citation type="journal article" date="2005" name="Environ. Microbiol.">
        <title>Genetic and functional properties of uncultivated thermophilic crenarchaeotes from a subsurface gold mine as revealed by analysis of genome fragments.</title>
        <authorList>
            <person name="Nunoura T."/>
            <person name="Hirayama H."/>
            <person name="Takami H."/>
            <person name="Oida H."/>
            <person name="Nishi S."/>
            <person name="Shimamura S."/>
            <person name="Suzuki Y."/>
            <person name="Inagaki F."/>
            <person name="Takai K."/>
            <person name="Nealson K.H."/>
            <person name="Horikoshi K."/>
        </authorList>
    </citation>
    <scope>NUCLEOTIDE SEQUENCE</scope>
</reference>
<accession>H5SIP6</accession>
<evidence type="ECO:0000256" key="3">
    <source>
        <dbReference type="ARBA" id="ARBA00022970"/>
    </source>
</evidence>
<dbReference type="Pfam" id="PF13458">
    <property type="entry name" value="Peripla_BP_6"/>
    <property type="match status" value="2"/>
</dbReference>
<dbReference type="PANTHER" id="PTHR47235:SF1">
    <property type="entry name" value="BLR6548 PROTEIN"/>
    <property type="match status" value="1"/>
</dbReference>
<evidence type="ECO:0000256" key="2">
    <source>
        <dbReference type="ARBA" id="ARBA00022729"/>
    </source>
</evidence>
<keyword evidence="2" id="KW-0732">Signal</keyword>
<dbReference type="InterPro" id="IPR028082">
    <property type="entry name" value="Peripla_BP_I"/>
</dbReference>
<evidence type="ECO:0000259" key="5">
    <source>
        <dbReference type="Pfam" id="PF13458"/>
    </source>
</evidence>